<evidence type="ECO:0000313" key="2">
    <source>
        <dbReference type="EMBL" id="KIO01307.1"/>
    </source>
</evidence>
<keyword evidence="3" id="KW-1185">Reference proteome</keyword>
<dbReference type="EMBL" id="KN831989">
    <property type="protein sequence ID" value="KIO01307.1"/>
    <property type="molecule type" value="Genomic_DNA"/>
</dbReference>
<proteinExistence type="predicted"/>
<protein>
    <submittedName>
        <fullName evidence="2">Uncharacterized protein</fullName>
    </submittedName>
</protein>
<dbReference type="InParanoid" id="A0A0C3JV39"/>
<evidence type="ECO:0000256" key="1">
    <source>
        <dbReference type="SAM" id="MobiDB-lite"/>
    </source>
</evidence>
<dbReference type="Proteomes" id="UP000054217">
    <property type="component" value="Unassembled WGS sequence"/>
</dbReference>
<feature type="region of interest" description="Disordered" evidence="1">
    <location>
        <begin position="1"/>
        <end position="22"/>
    </location>
</feature>
<reference evidence="2 3" key="1">
    <citation type="submission" date="2014-04" db="EMBL/GenBank/DDBJ databases">
        <authorList>
            <consortium name="DOE Joint Genome Institute"/>
            <person name="Kuo A."/>
            <person name="Kohler A."/>
            <person name="Costa M.D."/>
            <person name="Nagy L.G."/>
            <person name="Floudas D."/>
            <person name="Copeland A."/>
            <person name="Barry K.W."/>
            <person name="Cichocki N."/>
            <person name="Veneault-Fourrey C."/>
            <person name="LaButti K."/>
            <person name="Lindquist E.A."/>
            <person name="Lipzen A."/>
            <person name="Lundell T."/>
            <person name="Morin E."/>
            <person name="Murat C."/>
            <person name="Sun H."/>
            <person name="Tunlid A."/>
            <person name="Henrissat B."/>
            <person name="Grigoriev I.V."/>
            <person name="Hibbett D.S."/>
            <person name="Martin F."/>
            <person name="Nordberg H.P."/>
            <person name="Cantor M.N."/>
            <person name="Hua S.X."/>
        </authorList>
    </citation>
    <scope>NUCLEOTIDE SEQUENCE [LARGE SCALE GENOMIC DNA]</scope>
    <source>
        <strain evidence="2 3">Marx 270</strain>
    </source>
</reference>
<organism evidence="2 3">
    <name type="scientific">Pisolithus tinctorius Marx 270</name>
    <dbReference type="NCBI Taxonomy" id="870435"/>
    <lineage>
        <taxon>Eukaryota</taxon>
        <taxon>Fungi</taxon>
        <taxon>Dikarya</taxon>
        <taxon>Basidiomycota</taxon>
        <taxon>Agaricomycotina</taxon>
        <taxon>Agaricomycetes</taxon>
        <taxon>Agaricomycetidae</taxon>
        <taxon>Boletales</taxon>
        <taxon>Sclerodermatineae</taxon>
        <taxon>Pisolithaceae</taxon>
        <taxon>Pisolithus</taxon>
    </lineage>
</organism>
<feature type="non-terminal residue" evidence="2">
    <location>
        <position position="122"/>
    </location>
</feature>
<gene>
    <name evidence="2" type="ORF">M404DRAFT_28847</name>
</gene>
<dbReference type="AlphaFoldDB" id="A0A0C3JV39"/>
<dbReference type="HOGENOM" id="CLU_129998_0_0_1"/>
<sequence>MPPHLAKSSLEKLPTEVPLPESLEPEELKQIQEPTFTEYQTPVLVIGSNSETSFGSTEEAAKLLQEPPSPLMELPLTVFIEESEDVPFSIPMFTGAKVNTTGLEDMYEAIWDDGQLASSLKF</sequence>
<name>A0A0C3JV39_PISTI</name>
<evidence type="ECO:0000313" key="3">
    <source>
        <dbReference type="Proteomes" id="UP000054217"/>
    </source>
</evidence>
<reference evidence="3" key="2">
    <citation type="submission" date="2015-01" db="EMBL/GenBank/DDBJ databases">
        <title>Evolutionary Origins and Diversification of the Mycorrhizal Mutualists.</title>
        <authorList>
            <consortium name="DOE Joint Genome Institute"/>
            <consortium name="Mycorrhizal Genomics Consortium"/>
            <person name="Kohler A."/>
            <person name="Kuo A."/>
            <person name="Nagy L.G."/>
            <person name="Floudas D."/>
            <person name="Copeland A."/>
            <person name="Barry K.W."/>
            <person name="Cichocki N."/>
            <person name="Veneault-Fourrey C."/>
            <person name="LaButti K."/>
            <person name="Lindquist E.A."/>
            <person name="Lipzen A."/>
            <person name="Lundell T."/>
            <person name="Morin E."/>
            <person name="Murat C."/>
            <person name="Riley R."/>
            <person name="Ohm R."/>
            <person name="Sun H."/>
            <person name="Tunlid A."/>
            <person name="Henrissat B."/>
            <person name="Grigoriev I.V."/>
            <person name="Hibbett D.S."/>
            <person name="Martin F."/>
        </authorList>
    </citation>
    <scope>NUCLEOTIDE SEQUENCE [LARGE SCALE GENOMIC DNA]</scope>
    <source>
        <strain evidence="3">Marx 270</strain>
    </source>
</reference>
<accession>A0A0C3JV39</accession>